<dbReference type="EMBL" id="AP017372">
    <property type="protein sequence ID" value="BBE10975.1"/>
    <property type="molecule type" value="Genomic_DNA"/>
</dbReference>
<dbReference type="AlphaFoldDB" id="A0A2Z6EZA8"/>
<organism evidence="1 2">
    <name type="scientific">Halorhodospira halochloris</name>
    <name type="common">Ectothiorhodospira halochloris</name>
    <dbReference type="NCBI Taxonomy" id="1052"/>
    <lineage>
        <taxon>Bacteria</taxon>
        <taxon>Pseudomonadati</taxon>
        <taxon>Pseudomonadota</taxon>
        <taxon>Gammaproteobacteria</taxon>
        <taxon>Chromatiales</taxon>
        <taxon>Ectothiorhodospiraceae</taxon>
        <taxon>Halorhodospira</taxon>
    </lineage>
</organism>
<proteinExistence type="predicted"/>
<reference evidence="1" key="1">
    <citation type="submission" date="2016-02" db="EMBL/GenBank/DDBJ databases">
        <title>Halorhodospira halochloris DSM-1059 complete genome, version 2.</title>
        <authorList>
            <person name="Tsukatani Y."/>
        </authorList>
    </citation>
    <scope>NUCLEOTIDE SEQUENCE</scope>
    <source>
        <strain evidence="1">DSM 1059</strain>
    </source>
</reference>
<keyword evidence="2" id="KW-1185">Reference proteome</keyword>
<evidence type="ECO:0000313" key="2">
    <source>
        <dbReference type="Proteomes" id="UP000218890"/>
    </source>
</evidence>
<protein>
    <submittedName>
        <fullName evidence="1">Uncharacterized protein</fullName>
    </submittedName>
</protein>
<sequence>MRGSGGEGLGQDAYDTIGVLSTEQIVQLRERHKVKVLGKGGFVTVGHAATSLTKLDDLALC</sequence>
<name>A0A2Z6EZA8_HALHR</name>
<accession>A0A2Z6EZA8</accession>
<dbReference type="Proteomes" id="UP000218890">
    <property type="component" value="Chromosome"/>
</dbReference>
<dbReference type="KEGG" id="hhk:HH1059_03830"/>
<evidence type="ECO:0000313" key="1">
    <source>
        <dbReference type="EMBL" id="BBE10975.1"/>
    </source>
</evidence>
<gene>
    <name evidence="1" type="ORF">HH1059_03830</name>
</gene>